<dbReference type="GO" id="GO:0005643">
    <property type="term" value="C:nuclear pore"/>
    <property type="evidence" value="ECO:0007669"/>
    <property type="project" value="TreeGrafter"/>
</dbReference>
<dbReference type="Gene3D" id="2.130.10.10">
    <property type="entry name" value="YVTN repeat-like/Quinoprotein amine dehydrogenase"/>
    <property type="match status" value="1"/>
</dbReference>
<dbReference type="EMBL" id="LCWF01000143">
    <property type="protein sequence ID" value="KKY17524.1"/>
    <property type="molecule type" value="Genomic_DNA"/>
</dbReference>
<dbReference type="OrthoDB" id="248320at2759"/>
<organism evidence="7 8">
    <name type="scientific">Phaeomoniella chlamydospora</name>
    <name type="common">Phaeoacremonium chlamydosporum</name>
    <dbReference type="NCBI Taxonomy" id="158046"/>
    <lineage>
        <taxon>Eukaryota</taxon>
        <taxon>Fungi</taxon>
        <taxon>Dikarya</taxon>
        <taxon>Ascomycota</taxon>
        <taxon>Pezizomycotina</taxon>
        <taxon>Eurotiomycetes</taxon>
        <taxon>Chaetothyriomycetidae</taxon>
        <taxon>Phaeomoniellales</taxon>
        <taxon>Phaeomoniellaceae</taxon>
        <taxon>Phaeomoniella</taxon>
    </lineage>
</organism>
<dbReference type="GO" id="GO:0008139">
    <property type="term" value="F:nuclear localization sequence binding"/>
    <property type="evidence" value="ECO:0007669"/>
    <property type="project" value="TreeGrafter"/>
</dbReference>
<evidence type="ECO:0000259" key="6">
    <source>
        <dbReference type="Pfam" id="PF16755"/>
    </source>
</evidence>
<dbReference type="Proteomes" id="UP000053317">
    <property type="component" value="Unassembled WGS sequence"/>
</dbReference>
<evidence type="ECO:0000313" key="8">
    <source>
        <dbReference type="Proteomes" id="UP000053317"/>
    </source>
</evidence>
<accession>A0A0G2E475</accession>
<comment type="caution">
    <text evidence="7">The sequence shown here is derived from an EMBL/GenBank/DDBJ whole genome shotgun (WGS) entry which is preliminary data.</text>
</comment>
<feature type="compositionally biased region" description="Polar residues" evidence="5">
    <location>
        <begin position="1021"/>
        <end position="1032"/>
    </location>
</feature>
<dbReference type="SUPFAM" id="SSF117289">
    <property type="entry name" value="Nucleoporin domain"/>
    <property type="match status" value="1"/>
</dbReference>
<keyword evidence="3" id="KW-0539">Nucleus</keyword>
<keyword evidence="2" id="KW-0813">Transport</keyword>
<dbReference type="PANTHER" id="PTHR23193:SF23">
    <property type="entry name" value="NUCLEAR PORE COMPLEX PROTEIN NUP153"/>
    <property type="match status" value="1"/>
</dbReference>
<feature type="region of interest" description="Disordered" evidence="5">
    <location>
        <begin position="642"/>
        <end position="1065"/>
    </location>
</feature>
<evidence type="ECO:0000256" key="5">
    <source>
        <dbReference type="SAM" id="MobiDB-lite"/>
    </source>
</evidence>
<dbReference type="InterPro" id="IPR015943">
    <property type="entry name" value="WD40/YVTN_repeat-like_dom_sf"/>
</dbReference>
<feature type="region of interest" description="Disordered" evidence="5">
    <location>
        <begin position="1094"/>
        <end position="1133"/>
    </location>
</feature>
<protein>
    <submittedName>
        <fullName evidence="7">Putative nuclear pore complex subunit</fullName>
    </submittedName>
</protein>
<name>A0A0G2E475_PHACM</name>
<feature type="coiled-coil region" evidence="4">
    <location>
        <begin position="1470"/>
        <end position="1500"/>
    </location>
</feature>
<dbReference type="GO" id="GO:0006606">
    <property type="term" value="P:protein import into nucleus"/>
    <property type="evidence" value="ECO:0007669"/>
    <property type="project" value="TreeGrafter"/>
</dbReference>
<feature type="compositionally biased region" description="Polar residues" evidence="5">
    <location>
        <begin position="1420"/>
        <end position="1432"/>
    </location>
</feature>
<comment type="subcellular location">
    <subcellularLocation>
        <location evidence="1">Nucleus</location>
    </subcellularLocation>
</comment>
<feature type="compositionally biased region" description="Acidic residues" evidence="5">
    <location>
        <begin position="768"/>
        <end position="777"/>
    </location>
</feature>
<dbReference type="PANTHER" id="PTHR23193">
    <property type="entry name" value="NUCLEAR PORE COMPLEX PROTEIN NUP"/>
    <property type="match status" value="1"/>
</dbReference>
<feature type="domain" description="Nucleoporin Nup159/Nup146 N-terminal" evidence="6">
    <location>
        <begin position="64"/>
        <end position="437"/>
    </location>
</feature>
<dbReference type="GO" id="GO:0017056">
    <property type="term" value="F:structural constituent of nuclear pore"/>
    <property type="evidence" value="ECO:0007669"/>
    <property type="project" value="TreeGrafter"/>
</dbReference>
<feature type="compositionally biased region" description="Acidic residues" evidence="5">
    <location>
        <begin position="979"/>
        <end position="993"/>
    </location>
</feature>
<feature type="compositionally biased region" description="Polar residues" evidence="5">
    <location>
        <begin position="826"/>
        <end position="856"/>
    </location>
</feature>
<gene>
    <name evidence="7" type="ORF">UCRPC4_g05497</name>
</gene>
<feature type="compositionally biased region" description="Low complexity" evidence="5">
    <location>
        <begin position="464"/>
        <end position="476"/>
    </location>
</feature>
<feature type="region of interest" description="Disordered" evidence="5">
    <location>
        <begin position="1384"/>
        <end position="1435"/>
    </location>
</feature>
<feature type="compositionally biased region" description="Polar residues" evidence="5">
    <location>
        <begin position="578"/>
        <end position="588"/>
    </location>
</feature>
<dbReference type="InterPro" id="IPR026054">
    <property type="entry name" value="Nucleoporin"/>
</dbReference>
<reference evidence="7 8" key="1">
    <citation type="submission" date="2015-05" db="EMBL/GenBank/DDBJ databases">
        <title>Distinctive expansion of gene families associated with plant cell wall degradation and secondary metabolism in the genomes of grapevine trunk pathogens.</title>
        <authorList>
            <person name="Lawrence D.P."/>
            <person name="Travadon R."/>
            <person name="Rolshausen P.E."/>
            <person name="Baumgartner K."/>
        </authorList>
    </citation>
    <scope>NUCLEOTIDE SEQUENCE [LARGE SCALE GENOMIC DNA]</scope>
    <source>
        <strain evidence="7">UCRPC4</strain>
    </source>
</reference>
<feature type="compositionally biased region" description="Polar residues" evidence="5">
    <location>
        <begin position="865"/>
        <end position="876"/>
    </location>
</feature>
<feature type="compositionally biased region" description="Polar residues" evidence="5">
    <location>
        <begin position="676"/>
        <end position="708"/>
    </location>
</feature>
<dbReference type="InterPro" id="IPR039462">
    <property type="entry name" value="Nup159/Nup146_N"/>
</dbReference>
<feature type="compositionally biased region" description="Basic and acidic residues" evidence="5">
    <location>
        <begin position="994"/>
        <end position="1011"/>
    </location>
</feature>
<feature type="region of interest" description="Disordered" evidence="5">
    <location>
        <begin position="527"/>
        <end position="612"/>
    </location>
</feature>
<evidence type="ECO:0000313" key="7">
    <source>
        <dbReference type="EMBL" id="KKY17524.1"/>
    </source>
</evidence>
<evidence type="ECO:0000256" key="1">
    <source>
        <dbReference type="ARBA" id="ARBA00004123"/>
    </source>
</evidence>
<feature type="compositionally biased region" description="Low complexity" evidence="5">
    <location>
        <begin position="527"/>
        <end position="543"/>
    </location>
</feature>
<feature type="compositionally biased region" description="Polar residues" evidence="5">
    <location>
        <begin position="1094"/>
        <end position="1123"/>
    </location>
</feature>
<proteinExistence type="predicted"/>
<feature type="region of interest" description="Disordered" evidence="5">
    <location>
        <begin position="464"/>
        <end position="511"/>
    </location>
</feature>
<dbReference type="FunFam" id="2.130.10.10:FF:000645">
    <property type="entry name" value="Putative nuclear pore complex subunit Nup159"/>
    <property type="match status" value="1"/>
</dbReference>
<dbReference type="GO" id="GO:0006405">
    <property type="term" value="P:RNA export from nucleus"/>
    <property type="evidence" value="ECO:0007669"/>
    <property type="project" value="TreeGrafter"/>
</dbReference>
<keyword evidence="4" id="KW-0175">Coiled coil</keyword>
<keyword evidence="8" id="KW-1185">Reference proteome</keyword>
<dbReference type="Pfam" id="PF16755">
    <property type="entry name" value="Beta-prop_NUP159_NUP214"/>
    <property type="match status" value="1"/>
</dbReference>
<feature type="compositionally biased region" description="Polar residues" evidence="5">
    <location>
        <begin position="1387"/>
        <end position="1397"/>
    </location>
</feature>
<evidence type="ECO:0000256" key="2">
    <source>
        <dbReference type="ARBA" id="ARBA00022448"/>
    </source>
</evidence>
<feature type="compositionally biased region" description="Polar residues" evidence="5">
    <location>
        <begin position="740"/>
        <end position="751"/>
    </location>
</feature>
<reference evidence="7 8" key="2">
    <citation type="submission" date="2015-05" db="EMBL/GenBank/DDBJ databases">
        <authorList>
            <person name="Morales-Cruz A."/>
            <person name="Amrine K.C."/>
            <person name="Cantu D."/>
        </authorList>
    </citation>
    <scope>NUCLEOTIDE SEQUENCE [LARGE SCALE GENOMIC DNA]</scope>
    <source>
        <strain evidence="7">UCRPC4</strain>
    </source>
</reference>
<feature type="compositionally biased region" description="Polar residues" evidence="5">
    <location>
        <begin position="904"/>
        <end position="920"/>
    </location>
</feature>
<sequence>MAFSFSNSAAGSTFGLQQQTNGTAQVTEGPELKEISTNELGFLPLAGETKLQLLPTPWPSDSLPPPPASLLGVASSKGLLAAAGPDVLVLAGTDAVREAFRAEGSAALKTFEPQLKITVPKLSHVAFSADENVLVVSAIDGGGLAVYEVAGLMNGKTEPSMQIATNNTPLRALIPNPNPDHAEQFAVVTTEGDLLLANLKRGQLESGSNGPVMRSGVSCISWSNKGKQIVAGLADGSAVQLKPTGEIAAEIPRPPALGANMHVSSISWLENDIFFMIYSPSSVDDGSMVDSDFYILSRQKGTTNFTFQRSPPVCSAFGLDRQPASQMITRLRNFPPHIQYLLVVASTNSTDLGIVTKSAQALSTENVVGEFTFTTLADDSRRAELPMVAGLDTSPIGLSLDLSSREKVDNPILGDSEILQSDTPLPDLLLLNNAGVLSSWWVIYSASIREKQLYPDMVIAGPNQASTPSSAQPATSHVGSGFGQPSFGTSSASPAPGFGRPTFGSPVTTTPAAPAFGQSAFASSAAPSFGRTTSGTVSAPTSGPSGGPAFGAASTPGTGTVGFGQPSAMGGAKPSWASAGSEQPTFGSASPLGSKPPFGAGASNAPSFGQAGFASNQQTTSLFGGASDSTKSGFSSFANAGGFGAAKSSGESPFSKPAADNSWSKPSDDNSFGKPASSSIFGQNQQTTSFGSNMDVSSSFGTPETKPSTGLLGAGVGGFKLGSSFKGDGTASDDLPKPQMGSTDSLFSSGFGNMLGESTKEATPAQDKEEEMDDDAEQASRPTEQKAAIAQPAESAEPAKEEKSFVTPPSTIIHSKATPAPPLSNLFGTQSQPNTTPAEVQKSKPFSFSGLASTTPTAPPKSMPFQAQSTNSTTPKIKTEPPSEGNSPGLDNIPQAPLPPDSISKVSYTVGDTSVSSIGSRESKESVDDAPLPPDFIAAKPKNSEATNAALPDEGSDLSSEFAGSEGGLSEGGTPTEVPADDEADEDAEEEQTTDFKESPESSFSKVEERSPTGGLFTKITPISPQPLSTNRPLFGEIQSVFPPPKLQESPRSPSPVRKFPNDLLRPEVARSASAPIRPGSAIAAKRAELSKSQFGLPQPVAQESQKIQQEKQASSHSRTPVQEPQLDDDENERLRAELDRPVSPSEELDSFLYHQDSSQPLAKSGMAGQIERLYQDINSMVDTLGLNARALSAFMLYQQNPPQRNEFWPEVLQSENPDEAHDEDWLLVDIERLDEGYDMLGEMLQEAEITDVAGKVQKCRNLLSKDMFQLRSKLISLRKALHAKENPNASVINNLSSEQASIQHDLRKSSTLLQSKLAEAEQGLTVLRAKLAEVPQRSSNHLQKKPTVEAVTATINKMTMMAEQKSADIDLLEAHLNKLNMAPNGMNGSVNGSRQGSVEPEFQPRTPRRSGSALRESISYRTPASGSNSVYHTPDSKFAASIRSTPGRFRNSLRESINEDTLTVSPEEAERWQQKARRKKEVQEALKEALKTRRTKKQA</sequence>
<evidence type="ECO:0000256" key="4">
    <source>
        <dbReference type="SAM" id="Coils"/>
    </source>
</evidence>
<evidence type="ECO:0000256" key="3">
    <source>
        <dbReference type="ARBA" id="ARBA00023242"/>
    </source>
</evidence>